<dbReference type="AlphaFoldDB" id="A0A7S7NUC0"/>
<feature type="chain" id="PRO_5032582349" evidence="1">
    <location>
        <begin position="23"/>
        <end position="287"/>
    </location>
</feature>
<gene>
    <name evidence="3" type="ORF">IRI77_07955</name>
</gene>
<proteinExistence type="predicted"/>
<name>A0A7S7NUC0_PALFE</name>
<dbReference type="InterPro" id="IPR013424">
    <property type="entry name" value="Ice-binding_C"/>
</dbReference>
<dbReference type="EMBL" id="CP063849">
    <property type="protein sequence ID" value="QOY89876.1"/>
    <property type="molecule type" value="Genomic_DNA"/>
</dbReference>
<organism evidence="3 4">
    <name type="scientific">Paludibaculum fermentans</name>
    <dbReference type="NCBI Taxonomy" id="1473598"/>
    <lineage>
        <taxon>Bacteria</taxon>
        <taxon>Pseudomonadati</taxon>
        <taxon>Acidobacteriota</taxon>
        <taxon>Terriglobia</taxon>
        <taxon>Bryobacterales</taxon>
        <taxon>Bryobacteraceae</taxon>
        <taxon>Paludibaculum</taxon>
    </lineage>
</organism>
<evidence type="ECO:0000256" key="1">
    <source>
        <dbReference type="SAM" id="SignalP"/>
    </source>
</evidence>
<feature type="signal peptide" evidence="1">
    <location>
        <begin position="1"/>
        <end position="22"/>
    </location>
</feature>
<evidence type="ECO:0000313" key="4">
    <source>
        <dbReference type="Proteomes" id="UP000593892"/>
    </source>
</evidence>
<dbReference type="NCBIfam" id="TIGR02595">
    <property type="entry name" value="PEP_CTERM"/>
    <property type="match status" value="1"/>
</dbReference>
<feature type="domain" description="Ice-binding protein C-terminal" evidence="2">
    <location>
        <begin position="261"/>
        <end position="284"/>
    </location>
</feature>
<dbReference type="SUPFAM" id="SSF63825">
    <property type="entry name" value="YWTD domain"/>
    <property type="match status" value="1"/>
</dbReference>
<keyword evidence="1" id="KW-0732">Signal</keyword>
<evidence type="ECO:0000259" key="2">
    <source>
        <dbReference type="Pfam" id="PF07589"/>
    </source>
</evidence>
<dbReference type="Proteomes" id="UP000593892">
    <property type="component" value="Chromosome"/>
</dbReference>
<keyword evidence="4" id="KW-1185">Reference proteome</keyword>
<dbReference type="Pfam" id="PF07589">
    <property type="entry name" value="PEP-CTERM"/>
    <property type="match status" value="1"/>
</dbReference>
<sequence>MRIFSLSAVAVLGLALTLPGQAATLYAISGDINGVPRQVSSFDPTGPASPLFTLSDGSLGFTGGLAYSSSAGRFYTIASDGLGASSLFSFDLTGALTSEFSLGDGFFGGLAWNPSDGCLYAVQNDSNGYSSIYRLDPAGHTSTFLFSVREGLTGGLTYSSADGDLYGLVNDFMGNSTLMRITIATGAFSATSPPLGTGFLGGVAFNQATGGFYAINIDNFGASTLNEILPGAPGSVTPGPILGDGYAAAGLTYGPDATNSTVPEPATYLLCAAGLALAGWKRRRLRS</sequence>
<dbReference type="RefSeq" id="WP_194451539.1">
    <property type="nucleotide sequence ID" value="NZ_CP063849.1"/>
</dbReference>
<reference evidence="3 4" key="1">
    <citation type="submission" date="2020-10" db="EMBL/GenBank/DDBJ databases">
        <title>Complete genome sequence of Paludibaculum fermentans P105T, a facultatively anaerobic acidobacterium capable of dissimilatory Fe(III) reduction.</title>
        <authorList>
            <person name="Dedysh S.N."/>
            <person name="Beletsky A.V."/>
            <person name="Kulichevskaya I.S."/>
            <person name="Mardanov A.V."/>
            <person name="Ravin N.V."/>
        </authorList>
    </citation>
    <scope>NUCLEOTIDE SEQUENCE [LARGE SCALE GENOMIC DNA]</scope>
    <source>
        <strain evidence="3 4">P105</strain>
    </source>
</reference>
<evidence type="ECO:0000313" key="3">
    <source>
        <dbReference type="EMBL" id="QOY89876.1"/>
    </source>
</evidence>
<dbReference type="KEGG" id="pfer:IRI77_07955"/>
<protein>
    <submittedName>
        <fullName evidence="3">PEP-CTERM sorting domain-containing protein</fullName>
    </submittedName>
</protein>
<accession>A0A7S7NUC0</accession>